<dbReference type="PANTHER" id="PTHR42978">
    <property type="entry name" value="QUORUM-QUENCHING LACTONASE YTNP-RELATED-RELATED"/>
    <property type="match status" value="1"/>
</dbReference>
<evidence type="ECO:0000313" key="7">
    <source>
        <dbReference type="EMBL" id="MBB3964865.1"/>
    </source>
</evidence>
<dbReference type="PROSITE" id="PS51318">
    <property type="entry name" value="TAT"/>
    <property type="match status" value="1"/>
</dbReference>
<comment type="caution">
    <text evidence="7">The sequence shown here is derived from an EMBL/GenBank/DDBJ whole genome shotgun (WGS) entry which is preliminary data.</text>
</comment>
<evidence type="ECO:0000256" key="4">
    <source>
        <dbReference type="ARBA" id="ARBA00022833"/>
    </source>
</evidence>
<gene>
    <name evidence="7" type="ORF">GGQ67_002528</name>
</gene>
<dbReference type="InterPro" id="IPR006311">
    <property type="entry name" value="TAT_signal"/>
</dbReference>
<accession>A0A7W6CWA8</accession>
<dbReference type="InterPro" id="IPR036866">
    <property type="entry name" value="RibonucZ/Hydroxyglut_hydro"/>
</dbReference>
<feature type="signal peptide" evidence="5">
    <location>
        <begin position="1"/>
        <end position="33"/>
    </location>
</feature>
<dbReference type="PANTHER" id="PTHR42978:SF6">
    <property type="entry name" value="QUORUM-QUENCHING LACTONASE YTNP-RELATED"/>
    <property type="match status" value="1"/>
</dbReference>
<dbReference type="EMBL" id="JACIDW010000006">
    <property type="protein sequence ID" value="MBB3964865.1"/>
    <property type="molecule type" value="Genomic_DNA"/>
</dbReference>
<dbReference type="Gene3D" id="3.60.15.10">
    <property type="entry name" value="Ribonuclease Z/Hydroxyacylglutathione hydrolase-like"/>
    <property type="match status" value="1"/>
</dbReference>
<keyword evidence="5" id="KW-0732">Signal</keyword>
<keyword evidence="4" id="KW-0862">Zinc</keyword>
<evidence type="ECO:0000256" key="2">
    <source>
        <dbReference type="ARBA" id="ARBA00022723"/>
    </source>
</evidence>
<evidence type="ECO:0000313" key="8">
    <source>
        <dbReference type="Proteomes" id="UP000582090"/>
    </source>
</evidence>
<dbReference type="Proteomes" id="UP000582090">
    <property type="component" value="Unassembled WGS sequence"/>
</dbReference>
<dbReference type="InterPro" id="IPR051013">
    <property type="entry name" value="MBL_superfamily_lactonases"/>
</dbReference>
<dbReference type="AlphaFoldDB" id="A0A7W6CWA8"/>
<evidence type="ECO:0000256" key="3">
    <source>
        <dbReference type="ARBA" id="ARBA00022801"/>
    </source>
</evidence>
<keyword evidence="2" id="KW-0479">Metal-binding</keyword>
<evidence type="ECO:0000256" key="1">
    <source>
        <dbReference type="ARBA" id="ARBA00007749"/>
    </source>
</evidence>
<organism evidence="7 8">
    <name type="scientific">Rhizobium metallidurans</name>
    <dbReference type="NCBI Taxonomy" id="1265931"/>
    <lineage>
        <taxon>Bacteria</taxon>
        <taxon>Pseudomonadati</taxon>
        <taxon>Pseudomonadota</taxon>
        <taxon>Alphaproteobacteria</taxon>
        <taxon>Hyphomicrobiales</taxon>
        <taxon>Rhizobiaceae</taxon>
        <taxon>Rhizobium/Agrobacterium group</taxon>
        <taxon>Rhizobium</taxon>
    </lineage>
</organism>
<dbReference type="InterPro" id="IPR001279">
    <property type="entry name" value="Metallo-B-lactamas"/>
</dbReference>
<keyword evidence="3 7" id="KW-0378">Hydrolase</keyword>
<dbReference type="GO" id="GO:0016787">
    <property type="term" value="F:hydrolase activity"/>
    <property type="evidence" value="ECO:0007669"/>
    <property type="project" value="UniProtKB-KW"/>
</dbReference>
<reference evidence="7 8" key="1">
    <citation type="submission" date="2020-08" db="EMBL/GenBank/DDBJ databases">
        <title>Genomic Encyclopedia of Type Strains, Phase IV (KMG-IV): sequencing the most valuable type-strain genomes for metagenomic binning, comparative biology and taxonomic classification.</title>
        <authorList>
            <person name="Goeker M."/>
        </authorList>
    </citation>
    <scope>NUCLEOTIDE SEQUENCE [LARGE SCALE GENOMIC DNA]</scope>
    <source>
        <strain evidence="7 8">DSM 26575</strain>
    </source>
</reference>
<sequence length="324" mass="34862">MFAMSRRTLLGSAAAAAAFGLASKLEIAAPALAASPDEPSTGFYRYKVGDIEVTAIYDGIWRKPHDPAFIKGVSVDETRQALANAHLPTDFMPIPLTVIVLNVGGRLIMMDAGSGVGQWQANATHLPGNMAAAGIDYRKIDTVMISHFHPDHVWGLMEKGSNAPVFPNAELVVHSAEYNWWTDPGRVEKLAEGRKPAGKRIAEVFPKWKNWKLVEDGADVAPGIQLISAPGHTPGHSTYLVNSGNSQLLVSADIMYVPALLAPHPQWQGSYDQDGPLAITSRRKLIDRVIADKIAICGSHFPFPGSGSFVKDGNAYAFTPTSQA</sequence>
<proteinExistence type="inferred from homology"/>
<feature type="chain" id="PRO_5030909340" evidence="5">
    <location>
        <begin position="34"/>
        <end position="324"/>
    </location>
</feature>
<name>A0A7W6CWA8_9HYPH</name>
<keyword evidence="8" id="KW-1185">Reference proteome</keyword>
<dbReference type="SUPFAM" id="SSF56281">
    <property type="entry name" value="Metallo-hydrolase/oxidoreductase"/>
    <property type="match status" value="1"/>
</dbReference>
<dbReference type="RefSeq" id="WP_183900469.1">
    <property type="nucleotide sequence ID" value="NZ_JACIDW010000006.1"/>
</dbReference>
<feature type="domain" description="Metallo-beta-lactamase" evidence="6">
    <location>
        <begin position="95"/>
        <end position="300"/>
    </location>
</feature>
<evidence type="ECO:0000256" key="5">
    <source>
        <dbReference type="SAM" id="SignalP"/>
    </source>
</evidence>
<comment type="similarity">
    <text evidence="1">Belongs to the metallo-beta-lactamase superfamily.</text>
</comment>
<dbReference type="CDD" id="cd07720">
    <property type="entry name" value="OPHC2-like_MBL-fold"/>
    <property type="match status" value="1"/>
</dbReference>
<evidence type="ECO:0000259" key="6">
    <source>
        <dbReference type="SMART" id="SM00849"/>
    </source>
</evidence>
<dbReference type="SMART" id="SM00849">
    <property type="entry name" value="Lactamase_B"/>
    <property type="match status" value="1"/>
</dbReference>
<dbReference type="GO" id="GO:0046872">
    <property type="term" value="F:metal ion binding"/>
    <property type="evidence" value="ECO:0007669"/>
    <property type="project" value="UniProtKB-KW"/>
</dbReference>
<protein>
    <submittedName>
        <fullName evidence="7">Glyoxylase-like metal-dependent hydrolase (Beta-lactamase superfamily II)</fullName>
    </submittedName>
</protein>
<dbReference type="Pfam" id="PF00753">
    <property type="entry name" value="Lactamase_B"/>
    <property type="match status" value="1"/>
</dbReference>